<dbReference type="EC" id="2.7.11.1" evidence="1"/>
<dbReference type="InterPro" id="IPR017441">
    <property type="entry name" value="Protein_kinase_ATP_BS"/>
</dbReference>
<comment type="caution">
    <text evidence="11">The sequence shown here is derived from an EMBL/GenBank/DDBJ whole genome shotgun (WGS) entry which is preliminary data.</text>
</comment>
<evidence type="ECO:0000256" key="4">
    <source>
        <dbReference type="ARBA" id="ARBA00022741"/>
    </source>
</evidence>
<keyword evidence="4 7" id="KW-0547">Nucleotide-binding</keyword>
<sequence>MTNSYFVQWLTQQKRYTTVYLLGEGGMGQVFHATDPDLSRELAVKVLLDDVRDEASRARFHNEMKALTRIGSHPGVVQFYSKESTPRGDDVMVMAFIDGGTLAQAIRERANKGRGFTVAEVVYYLKPIAAALDYMHHELHPGWVHRDIKPANILLRKNPGSLPPAVLSDFGISIEEGQSRLTKVGHIVGTEKYLAPENNGHAYGDDDMSARADDYSLALIAFEMLTLHHLKDTMPRSEWEGQRRIPDLSSDAFAAFLAEDTARVASELQTVLNKALNSVPMQRYARAQDFIAALDDVSRSRPSQPASGPTSSAPRSAPALRGAPAPQPSSQPEQPRNERSTARTGQFGQQGQSPQRWPEPSASFGSMDRARPTGFVAPSNPIASSGTVSPSTPVTPAMPGSTVQRGSTRQRTTRKPAAKDSSNALIITVTVVVIILIFIVTWAIVA</sequence>
<evidence type="ECO:0000256" key="3">
    <source>
        <dbReference type="ARBA" id="ARBA00022679"/>
    </source>
</evidence>
<organism evidence="11 12">
    <name type="scientific">Corynebacterium intestinale</name>
    <dbReference type="NCBI Taxonomy" id="2943492"/>
    <lineage>
        <taxon>Bacteria</taxon>
        <taxon>Bacillati</taxon>
        <taxon>Actinomycetota</taxon>
        <taxon>Actinomycetes</taxon>
        <taxon>Mycobacteriales</taxon>
        <taxon>Corynebacteriaceae</taxon>
        <taxon>Corynebacterium</taxon>
    </lineage>
</organism>
<reference evidence="11 12" key="1">
    <citation type="submission" date="2022-05" db="EMBL/GenBank/DDBJ databases">
        <title>Corynebacterium sp. B5-R-101 sp. nov., isolated from human feces.</title>
        <authorList>
            <person name="Shamsuzzaman M."/>
            <person name="Dahal R.H."/>
        </authorList>
    </citation>
    <scope>NUCLEOTIDE SEQUENCE [LARGE SCALE GENOMIC DNA]</scope>
    <source>
        <strain evidence="11 12">B5-R-101</strain>
    </source>
</reference>
<feature type="binding site" evidence="7">
    <location>
        <position position="45"/>
    </location>
    <ligand>
        <name>ATP</name>
        <dbReference type="ChEBI" id="CHEBI:30616"/>
    </ligand>
</feature>
<dbReference type="SUPFAM" id="SSF56112">
    <property type="entry name" value="Protein kinase-like (PK-like)"/>
    <property type="match status" value="1"/>
</dbReference>
<dbReference type="CDD" id="cd14014">
    <property type="entry name" value="STKc_PknB_like"/>
    <property type="match status" value="1"/>
</dbReference>
<dbReference type="GO" id="GO:0016301">
    <property type="term" value="F:kinase activity"/>
    <property type="evidence" value="ECO:0007669"/>
    <property type="project" value="UniProtKB-KW"/>
</dbReference>
<evidence type="ECO:0000256" key="7">
    <source>
        <dbReference type="PROSITE-ProRule" id="PRU10141"/>
    </source>
</evidence>
<dbReference type="InterPro" id="IPR011009">
    <property type="entry name" value="Kinase-like_dom_sf"/>
</dbReference>
<dbReference type="Gene3D" id="3.30.200.20">
    <property type="entry name" value="Phosphorylase Kinase, domain 1"/>
    <property type="match status" value="1"/>
</dbReference>
<dbReference type="PANTHER" id="PTHR43289:SF6">
    <property type="entry name" value="SERINE_THREONINE-PROTEIN KINASE NEKL-3"/>
    <property type="match status" value="1"/>
</dbReference>
<gene>
    <name evidence="11" type="ORF">M5J06_00185</name>
</gene>
<dbReference type="PROSITE" id="PS00107">
    <property type="entry name" value="PROTEIN_KINASE_ATP"/>
    <property type="match status" value="1"/>
</dbReference>
<proteinExistence type="predicted"/>
<dbReference type="SMART" id="SM00220">
    <property type="entry name" value="S_TKc"/>
    <property type="match status" value="1"/>
</dbReference>
<evidence type="ECO:0000256" key="1">
    <source>
        <dbReference type="ARBA" id="ARBA00012513"/>
    </source>
</evidence>
<feature type="compositionally biased region" description="Polar residues" evidence="8">
    <location>
        <begin position="300"/>
        <end position="314"/>
    </location>
</feature>
<evidence type="ECO:0000256" key="8">
    <source>
        <dbReference type="SAM" id="MobiDB-lite"/>
    </source>
</evidence>
<feature type="compositionally biased region" description="Polar residues" evidence="8">
    <location>
        <begin position="342"/>
        <end position="355"/>
    </location>
</feature>
<dbReference type="PANTHER" id="PTHR43289">
    <property type="entry name" value="MITOGEN-ACTIVATED PROTEIN KINASE KINASE KINASE 20-RELATED"/>
    <property type="match status" value="1"/>
</dbReference>
<keyword evidence="5 11" id="KW-0418">Kinase</keyword>
<protein>
    <recommendedName>
        <fullName evidence="1">non-specific serine/threonine protein kinase</fullName>
        <ecNumber evidence="1">2.7.11.1</ecNumber>
    </recommendedName>
</protein>
<keyword evidence="2" id="KW-0723">Serine/threonine-protein kinase</keyword>
<keyword evidence="3" id="KW-0808">Transferase</keyword>
<evidence type="ECO:0000256" key="6">
    <source>
        <dbReference type="ARBA" id="ARBA00022840"/>
    </source>
</evidence>
<evidence type="ECO:0000259" key="10">
    <source>
        <dbReference type="PROSITE" id="PS50011"/>
    </source>
</evidence>
<evidence type="ECO:0000256" key="2">
    <source>
        <dbReference type="ARBA" id="ARBA00022527"/>
    </source>
</evidence>
<dbReference type="Proteomes" id="UP001203579">
    <property type="component" value="Unassembled WGS sequence"/>
</dbReference>
<evidence type="ECO:0000256" key="9">
    <source>
        <dbReference type="SAM" id="Phobius"/>
    </source>
</evidence>
<feature type="compositionally biased region" description="Polar residues" evidence="8">
    <location>
        <begin position="401"/>
        <end position="410"/>
    </location>
</feature>
<feature type="transmembrane region" description="Helical" evidence="9">
    <location>
        <begin position="424"/>
        <end position="445"/>
    </location>
</feature>
<accession>A0ABT0T785</accession>
<feature type="region of interest" description="Disordered" evidence="8">
    <location>
        <begin position="296"/>
        <end position="420"/>
    </location>
</feature>
<dbReference type="Pfam" id="PF00069">
    <property type="entry name" value="Pkinase"/>
    <property type="match status" value="1"/>
</dbReference>
<evidence type="ECO:0000313" key="12">
    <source>
        <dbReference type="Proteomes" id="UP001203579"/>
    </source>
</evidence>
<dbReference type="Gene3D" id="1.10.510.10">
    <property type="entry name" value="Transferase(Phosphotransferase) domain 1"/>
    <property type="match status" value="1"/>
</dbReference>
<keyword evidence="6 7" id="KW-0067">ATP-binding</keyword>
<feature type="compositionally biased region" description="Low complexity" evidence="8">
    <location>
        <begin position="384"/>
        <end position="395"/>
    </location>
</feature>
<evidence type="ECO:0000313" key="11">
    <source>
        <dbReference type="EMBL" id="MCL8492559.1"/>
    </source>
</evidence>
<name>A0ABT0T785_9CORY</name>
<keyword evidence="9" id="KW-0472">Membrane</keyword>
<dbReference type="InterPro" id="IPR000719">
    <property type="entry name" value="Prot_kinase_dom"/>
</dbReference>
<keyword evidence="12" id="KW-1185">Reference proteome</keyword>
<evidence type="ECO:0000256" key="5">
    <source>
        <dbReference type="ARBA" id="ARBA00022777"/>
    </source>
</evidence>
<keyword evidence="9" id="KW-0812">Transmembrane</keyword>
<dbReference type="PROSITE" id="PS50011">
    <property type="entry name" value="PROTEIN_KINASE_DOM"/>
    <property type="match status" value="1"/>
</dbReference>
<keyword evidence="9" id="KW-1133">Transmembrane helix</keyword>
<dbReference type="EMBL" id="JAMKFF010000001">
    <property type="protein sequence ID" value="MCL8492559.1"/>
    <property type="molecule type" value="Genomic_DNA"/>
</dbReference>
<dbReference type="RefSeq" id="WP_250223661.1">
    <property type="nucleotide sequence ID" value="NZ_JAMFTR010000001.1"/>
</dbReference>
<feature type="domain" description="Protein kinase" evidence="10">
    <location>
        <begin position="16"/>
        <end position="294"/>
    </location>
</feature>